<dbReference type="PANTHER" id="PTHR12358">
    <property type="entry name" value="SPHINGOSINE KINASE"/>
    <property type="match status" value="1"/>
</dbReference>
<dbReference type="GO" id="GO:0005524">
    <property type="term" value="F:ATP binding"/>
    <property type="evidence" value="ECO:0007669"/>
    <property type="project" value="UniProtKB-KW"/>
</dbReference>
<keyword evidence="2" id="KW-0547">Nucleotide-binding</keyword>
<feature type="transmembrane region" description="Helical" evidence="5">
    <location>
        <begin position="232"/>
        <end position="249"/>
    </location>
</feature>
<keyword evidence="3 7" id="KW-0418">Kinase</keyword>
<keyword evidence="5" id="KW-0812">Transmembrane</keyword>
<evidence type="ECO:0000256" key="3">
    <source>
        <dbReference type="ARBA" id="ARBA00022777"/>
    </source>
</evidence>
<dbReference type="PANTHER" id="PTHR12358:SF54">
    <property type="entry name" value="SPHINGOSINE KINASE RELATED PROTEIN"/>
    <property type="match status" value="1"/>
</dbReference>
<keyword evidence="5" id="KW-1133">Transmembrane helix</keyword>
<evidence type="ECO:0000256" key="4">
    <source>
        <dbReference type="ARBA" id="ARBA00022840"/>
    </source>
</evidence>
<dbReference type="PROSITE" id="PS50146">
    <property type="entry name" value="DAGK"/>
    <property type="match status" value="1"/>
</dbReference>
<keyword evidence="1" id="KW-0808">Transferase</keyword>
<dbReference type="SUPFAM" id="SSF111331">
    <property type="entry name" value="NAD kinase/diacylglycerol kinase-like"/>
    <property type="match status" value="1"/>
</dbReference>
<dbReference type="GO" id="GO:0016301">
    <property type="term" value="F:kinase activity"/>
    <property type="evidence" value="ECO:0007669"/>
    <property type="project" value="UniProtKB-KW"/>
</dbReference>
<keyword evidence="8" id="KW-1185">Reference proteome</keyword>
<dbReference type="InterPro" id="IPR001206">
    <property type="entry name" value="Diacylglycerol_kinase_cat_dom"/>
</dbReference>
<keyword evidence="4" id="KW-0067">ATP-binding</keyword>
<proteinExistence type="predicted"/>
<dbReference type="InterPro" id="IPR017438">
    <property type="entry name" value="ATP-NAD_kinase_N"/>
</dbReference>
<dbReference type="Pfam" id="PF19279">
    <property type="entry name" value="YegS_C"/>
    <property type="match status" value="1"/>
</dbReference>
<dbReference type="EMBL" id="QWET01000020">
    <property type="protein sequence ID" value="RIH63487.1"/>
    <property type="molecule type" value="Genomic_DNA"/>
</dbReference>
<protein>
    <submittedName>
        <fullName evidence="7">Diacylglycerol kinase family lipid kinase</fullName>
    </submittedName>
</protein>
<evidence type="ECO:0000259" key="6">
    <source>
        <dbReference type="PROSITE" id="PS50146"/>
    </source>
</evidence>
<sequence length="300" mass="33343">MPLNTILKSRILFVINPSSGKGERGDVNSMLTRFSEEMGFEYAVYRTTGKEDEKEVKRYLEKFQPHTIIAVGGDGTVNMVAKILIGSDIRLGIIPAGSANGLAYNLGIPENFEAALKKNLQDAANPVDVIKMNGKHYCLHLGDIGLNARIVKRFEKEGSKGMLGYGKQLFKELSEGKTSFSFYIQVPGHRRKKMKAEMVVIANAKSFGTGAIINPTGKLNDGKFEIIIIRPYPWWFVATFIYAFFTGKLHKMKYIRVYSASEARITLLDPQEFQVDGEVLPKTELVEAEIIPAALMVIGA</sequence>
<evidence type="ECO:0000256" key="2">
    <source>
        <dbReference type="ARBA" id="ARBA00022741"/>
    </source>
</evidence>
<dbReference type="SMART" id="SM00046">
    <property type="entry name" value="DAGKc"/>
    <property type="match status" value="1"/>
</dbReference>
<dbReference type="OrthoDB" id="9786026at2"/>
<gene>
    <name evidence="7" type="ORF">D1164_19630</name>
</gene>
<evidence type="ECO:0000313" key="8">
    <source>
        <dbReference type="Proteomes" id="UP000266441"/>
    </source>
</evidence>
<evidence type="ECO:0000256" key="5">
    <source>
        <dbReference type="SAM" id="Phobius"/>
    </source>
</evidence>
<evidence type="ECO:0000256" key="1">
    <source>
        <dbReference type="ARBA" id="ARBA00022679"/>
    </source>
</evidence>
<dbReference type="InterPro" id="IPR016064">
    <property type="entry name" value="NAD/diacylglycerol_kinase_sf"/>
</dbReference>
<organism evidence="7 8">
    <name type="scientific">Mariniphaga sediminis</name>
    <dbReference type="NCBI Taxonomy" id="1628158"/>
    <lineage>
        <taxon>Bacteria</taxon>
        <taxon>Pseudomonadati</taxon>
        <taxon>Bacteroidota</taxon>
        <taxon>Bacteroidia</taxon>
        <taxon>Marinilabiliales</taxon>
        <taxon>Prolixibacteraceae</taxon>
        <taxon>Mariniphaga</taxon>
    </lineage>
</organism>
<dbReference type="InterPro" id="IPR045540">
    <property type="entry name" value="YegS/DAGK_C"/>
</dbReference>
<comment type="caution">
    <text evidence="7">The sequence shown here is derived from an EMBL/GenBank/DDBJ whole genome shotgun (WGS) entry which is preliminary data.</text>
</comment>
<reference evidence="7 8" key="1">
    <citation type="journal article" date="2015" name="Int. J. Syst. Evol. Microbiol.">
        <title>Mariniphaga sediminis sp. nov., isolated from coastal sediment.</title>
        <authorList>
            <person name="Wang F.Q."/>
            <person name="Shen Q.Y."/>
            <person name="Chen G.J."/>
            <person name="Du Z.J."/>
        </authorList>
    </citation>
    <scope>NUCLEOTIDE SEQUENCE [LARGE SCALE GENOMIC DNA]</scope>
    <source>
        <strain evidence="7 8">SY21</strain>
    </source>
</reference>
<accession>A0A399CVP9</accession>
<dbReference type="Pfam" id="PF00781">
    <property type="entry name" value="DAGK_cat"/>
    <property type="match status" value="1"/>
</dbReference>
<dbReference type="Gene3D" id="3.40.50.10330">
    <property type="entry name" value="Probable inorganic polyphosphate/atp-NAD kinase, domain 1"/>
    <property type="match status" value="1"/>
</dbReference>
<keyword evidence="5" id="KW-0472">Membrane</keyword>
<evidence type="ECO:0000313" key="7">
    <source>
        <dbReference type="EMBL" id="RIH63487.1"/>
    </source>
</evidence>
<dbReference type="InterPro" id="IPR050187">
    <property type="entry name" value="Lipid_Phosphate_FormReg"/>
</dbReference>
<dbReference type="Gene3D" id="2.60.200.40">
    <property type="match status" value="1"/>
</dbReference>
<dbReference type="AlphaFoldDB" id="A0A399CVP9"/>
<dbReference type="Proteomes" id="UP000266441">
    <property type="component" value="Unassembled WGS sequence"/>
</dbReference>
<feature type="domain" description="DAGKc" evidence="6">
    <location>
        <begin position="6"/>
        <end position="136"/>
    </location>
</feature>
<name>A0A399CVP9_9BACT</name>